<evidence type="ECO:0000313" key="1">
    <source>
        <dbReference type="EMBL" id="GAG34233.1"/>
    </source>
</evidence>
<sequence>EEDLSILCKAMECKIRTGNRHLKAEKTQSSTIEKALVESMEKLSIDLKRPFKCLLEEAMDDLVKKYEKNQLISEKEAVA</sequence>
<gene>
    <name evidence="1" type="ORF">S01H1_70525</name>
</gene>
<reference evidence="1" key="1">
    <citation type="journal article" date="2014" name="Front. Microbiol.">
        <title>High frequency of phylogenetically diverse reductive dehalogenase-homologous genes in deep subseafloor sedimentary metagenomes.</title>
        <authorList>
            <person name="Kawai M."/>
            <person name="Futagami T."/>
            <person name="Toyoda A."/>
            <person name="Takaki Y."/>
            <person name="Nishi S."/>
            <person name="Hori S."/>
            <person name="Arai W."/>
            <person name="Tsubouchi T."/>
            <person name="Morono Y."/>
            <person name="Uchiyama I."/>
            <person name="Ito T."/>
            <person name="Fujiyama A."/>
            <person name="Inagaki F."/>
            <person name="Takami H."/>
        </authorList>
    </citation>
    <scope>NUCLEOTIDE SEQUENCE</scope>
    <source>
        <strain evidence="1">Expedition CK06-06</strain>
    </source>
</reference>
<dbReference type="AlphaFoldDB" id="X0XC30"/>
<comment type="caution">
    <text evidence="1">The sequence shown here is derived from an EMBL/GenBank/DDBJ whole genome shotgun (WGS) entry which is preliminary data.</text>
</comment>
<accession>X0XC30</accession>
<feature type="non-terminal residue" evidence="1">
    <location>
        <position position="1"/>
    </location>
</feature>
<proteinExistence type="predicted"/>
<dbReference type="EMBL" id="BARS01046906">
    <property type="protein sequence ID" value="GAG34233.1"/>
    <property type="molecule type" value="Genomic_DNA"/>
</dbReference>
<name>X0XC30_9ZZZZ</name>
<organism evidence="1">
    <name type="scientific">marine sediment metagenome</name>
    <dbReference type="NCBI Taxonomy" id="412755"/>
    <lineage>
        <taxon>unclassified sequences</taxon>
        <taxon>metagenomes</taxon>
        <taxon>ecological metagenomes</taxon>
    </lineage>
</organism>
<protein>
    <submittedName>
        <fullName evidence="1">Uncharacterized protein</fullName>
    </submittedName>
</protein>